<dbReference type="EMBL" id="CAJZBQ010000008">
    <property type="protein sequence ID" value="CAG9312710.1"/>
    <property type="molecule type" value="Genomic_DNA"/>
</dbReference>
<dbReference type="SUPFAM" id="SSF54001">
    <property type="entry name" value="Cysteine proteinases"/>
    <property type="match status" value="1"/>
</dbReference>
<keyword evidence="3" id="KW-1185">Reference proteome</keyword>
<evidence type="ECO:0000313" key="2">
    <source>
        <dbReference type="EMBL" id="CAG9312710.1"/>
    </source>
</evidence>
<dbReference type="GO" id="GO:0016579">
    <property type="term" value="P:protein deubiquitination"/>
    <property type="evidence" value="ECO:0007669"/>
    <property type="project" value="InterPro"/>
</dbReference>
<dbReference type="InterPro" id="IPR038765">
    <property type="entry name" value="Papain-like_cys_pep_sf"/>
</dbReference>
<accession>A0AAU9IFU4</accession>
<dbReference type="Gene3D" id="3.90.70.10">
    <property type="entry name" value="Cysteine proteinases"/>
    <property type="match status" value="1"/>
</dbReference>
<dbReference type="InterPro" id="IPR001394">
    <property type="entry name" value="Peptidase_C19_UCH"/>
</dbReference>
<dbReference type="Proteomes" id="UP001162131">
    <property type="component" value="Unassembled WGS sequence"/>
</dbReference>
<protein>
    <recommendedName>
        <fullName evidence="1">Peptidase C19 ubiquitin carboxyl-terminal hydrolase domain-containing protein</fullName>
    </recommendedName>
</protein>
<evidence type="ECO:0000313" key="3">
    <source>
        <dbReference type="Proteomes" id="UP001162131"/>
    </source>
</evidence>
<dbReference type="AlphaFoldDB" id="A0AAU9IFU4"/>
<gene>
    <name evidence="2" type="ORF">BSTOLATCC_MIC7234</name>
</gene>
<dbReference type="GO" id="GO:0004843">
    <property type="term" value="F:cysteine-type deubiquitinase activity"/>
    <property type="evidence" value="ECO:0007669"/>
    <property type="project" value="InterPro"/>
</dbReference>
<proteinExistence type="predicted"/>
<reference evidence="2" key="1">
    <citation type="submission" date="2021-09" db="EMBL/GenBank/DDBJ databases">
        <authorList>
            <consortium name="AG Swart"/>
            <person name="Singh M."/>
            <person name="Singh A."/>
            <person name="Seah K."/>
            <person name="Emmerich C."/>
        </authorList>
    </citation>
    <scope>NUCLEOTIDE SEQUENCE</scope>
    <source>
        <strain evidence="2">ATCC30299</strain>
    </source>
</reference>
<comment type="caution">
    <text evidence="2">The sequence shown here is derived from an EMBL/GenBank/DDBJ whole genome shotgun (WGS) entry which is preliminary data.</text>
</comment>
<sequence>MQDNQNLQSQIKFIIEKIEPIRPPPVINYPLIFDKKKSDPNIGNTCYLNSLLQVLASNNEFYEKIQTLEYGLFSTLSSLLLSIRNPRSNDTQKLVSSFKYQLDAEFPWVIFI</sequence>
<organism evidence="2 3">
    <name type="scientific">Blepharisma stoltei</name>
    <dbReference type="NCBI Taxonomy" id="1481888"/>
    <lineage>
        <taxon>Eukaryota</taxon>
        <taxon>Sar</taxon>
        <taxon>Alveolata</taxon>
        <taxon>Ciliophora</taxon>
        <taxon>Postciliodesmatophora</taxon>
        <taxon>Heterotrichea</taxon>
        <taxon>Heterotrichida</taxon>
        <taxon>Blepharismidae</taxon>
        <taxon>Blepharisma</taxon>
    </lineage>
</organism>
<feature type="domain" description="Peptidase C19 ubiquitin carboxyl-terminal hydrolase" evidence="1">
    <location>
        <begin position="41"/>
        <end position="66"/>
    </location>
</feature>
<evidence type="ECO:0000259" key="1">
    <source>
        <dbReference type="Pfam" id="PF00443"/>
    </source>
</evidence>
<dbReference type="Pfam" id="PF00443">
    <property type="entry name" value="UCH"/>
    <property type="match status" value="1"/>
</dbReference>
<name>A0AAU9IFU4_9CILI</name>